<keyword evidence="1" id="KW-0328">Glycosyltransferase</keyword>
<dbReference type="EMBL" id="AP025017">
    <property type="protein sequence ID" value="BDA63943.1"/>
    <property type="molecule type" value="Genomic_DNA"/>
</dbReference>
<dbReference type="InterPro" id="IPR028098">
    <property type="entry name" value="Glyco_trans_4-like_N"/>
</dbReference>
<dbReference type="Pfam" id="PF13692">
    <property type="entry name" value="Glyco_trans_1_4"/>
    <property type="match status" value="1"/>
</dbReference>
<evidence type="ECO:0000256" key="3">
    <source>
        <dbReference type="SAM" id="MobiDB-lite"/>
    </source>
</evidence>
<dbReference type="SUPFAM" id="SSF53756">
    <property type="entry name" value="UDP-Glycosyltransferase/glycogen phosphorylase"/>
    <property type="match status" value="1"/>
</dbReference>
<accession>A0ABN6K3L5</accession>
<dbReference type="Gene3D" id="3.40.50.2000">
    <property type="entry name" value="Glycogen Phosphorylase B"/>
    <property type="match status" value="2"/>
</dbReference>
<protein>
    <submittedName>
        <fullName evidence="5">Glycosyl transferase</fullName>
    </submittedName>
</protein>
<dbReference type="PANTHER" id="PTHR12526">
    <property type="entry name" value="GLYCOSYLTRANSFERASE"/>
    <property type="match status" value="1"/>
</dbReference>
<feature type="compositionally biased region" description="Low complexity" evidence="3">
    <location>
        <begin position="16"/>
        <end position="25"/>
    </location>
</feature>
<evidence type="ECO:0000259" key="4">
    <source>
        <dbReference type="Pfam" id="PF13579"/>
    </source>
</evidence>
<sequence>MSSVPPTSVPPPAPSASPAAPAAAEPAPPAPARRALPRLRAPLPGGAGRASRRPDPSRLRIAMLGTRGVPARYGGFETAVEEVGRRLAARGHQVLVYCRNPEPAVPLPATYLGMRLVELPAVRHRSLETLSHTGLSVAHLLRRHHPDAAFVFNAANAPFLPALRAARIPVATHVDGLEWKRGKWGPTGQRYYRAAEALSVRLSDALIADAQGIADYYAQEFRAPTELISYGAPTMSADTSRLGELGLEAGSFHLVVARFEVENHVDVIVEGYVRSAARMPLVVVGSAPYADEYTARVESLADSRVRLLGGVWDQELLDALYAGALVYYHGHSVGGTNPSLLRAIGAGAAVDAFDVSFNREVLGEAGRYWSSPQEVAALVEGAEADPAGQAARGRLSAERAALYDWDEVAARYEELARRLALEGPVRHRPSGRRTGRAEQ</sequence>
<evidence type="ECO:0000256" key="2">
    <source>
        <dbReference type="ARBA" id="ARBA00022679"/>
    </source>
</evidence>
<evidence type="ECO:0000313" key="5">
    <source>
        <dbReference type="EMBL" id="BDA63943.1"/>
    </source>
</evidence>
<dbReference type="PANTHER" id="PTHR12526:SF635">
    <property type="entry name" value="GLYCOSYL TRANSFERASE GROUP 1"/>
    <property type="match status" value="1"/>
</dbReference>
<dbReference type="GO" id="GO:0016740">
    <property type="term" value="F:transferase activity"/>
    <property type="evidence" value="ECO:0007669"/>
    <property type="project" value="UniProtKB-KW"/>
</dbReference>
<name>A0ABN6K3L5_9ACTO</name>
<reference evidence="5 6" key="1">
    <citation type="submission" date="2021-08" db="EMBL/GenBank/DDBJ databases">
        <title>Whole genome sequence of novel Actinomyces species strain MAS-1.</title>
        <authorList>
            <person name="Saito M."/>
            <person name="Kuwahara N."/>
            <person name="Takizawa T."/>
            <person name="Gotouda H."/>
            <person name="Ochiai T."/>
        </authorList>
    </citation>
    <scope>NUCLEOTIDE SEQUENCE [LARGE SCALE GENOMIC DNA]</scope>
    <source>
        <strain evidence="5 6">MAS-1</strain>
    </source>
</reference>
<feature type="domain" description="Glycosyltransferase subfamily 4-like N-terminal" evidence="4">
    <location>
        <begin position="74"/>
        <end position="225"/>
    </location>
</feature>
<feature type="compositionally biased region" description="Low complexity" evidence="3">
    <location>
        <begin position="32"/>
        <end position="44"/>
    </location>
</feature>
<proteinExistence type="predicted"/>
<evidence type="ECO:0000256" key="1">
    <source>
        <dbReference type="ARBA" id="ARBA00022676"/>
    </source>
</evidence>
<feature type="region of interest" description="Disordered" evidence="3">
    <location>
        <begin position="1"/>
        <end position="58"/>
    </location>
</feature>
<organism evidence="5 6">
    <name type="scientific">Actinomyces capricornis</name>
    <dbReference type="NCBI Taxonomy" id="2755559"/>
    <lineage>
        <taxon>Bacteria</taxon>
        <taxon>Bacillati</taxon>
        <taxon>Actinomycetota</taxon>
        <taxon>Actinomycetes</taxon>
        <taxon>Actinomycetales</taxon>
        <taxon>Actinomycetaceae</taxon>
        <taxon>Actinomyces</taxon>
    </lineage>
</organism>
<dbReference type="Pfam" id="PF13579">
    <property type="entry name" value="Glyco_trans_4_4"/>
    <property type="match status" value="1"/>
</dbReference>
<gene>
    <name evidence="5" type="ORF">MANAM107_07770</name>
</gene>
<keyword evidence="6" id="KW-1185">Reference proteome</keyword>
<keyword evidence="2 5" id="KW-0808">Transferase</keyword>
<evidence type="ECO:0000313" key="6">
    <source>
        <dbReference type="Proteomes" id="UP000824496"/>
    </source>
</evidence>
<dbReference type="Proteomes" id="UP000824496">
    <property type="component" value="Chromosome"/>
</dbReference>